<dbReference type="InterPro" id="IPR016181">
    <property type="entry name" value="Acyl_CoA_acyltransferase"/>
</dbReference>
<dbReference type="RefSeq" id="WP_011585523.1">
    <property type="nucleotide sequence ID" value="NC_008255.1"/>
</dbReference>
<organism evidence="2 3">
    <name type="scientific">Cytophaga hutchinsonii (strain ATCC 33406 / DSM 1761 / CIP 103989 / NBRC 15051 / NCIMB 9469 / D465)</name>
    <dbReference type="NCBI Taxonomy" id="269798"/>
    <lineage>
        <taxon>Bacteria</taxon>
        <taxon>Pseudomonadati</taxon>
        <taxon>Bacteroidota</taxon>
        <taxon>Cytophagia</taxon>
        <taxon>Cytophagales</taxon>
        <taxon>Cytophagaceae</taxon>
        <taxon>Cytophaga</taxon>
    </lineage>
</organism>
<dbReference type="Pfam" id="PF04377">
    <property type="entry name" value="ATE_C"/>
    <property type="match status" value="1"/>
</dbReference>
<keyword evidence="2" id="KW-0808">Transferase</keyword>
<evidence type="ECO:0000313" key="3">
    <source>
        <dbReference type="Proteomes" id="UP000001822"/>
    </source>
</evidence>
<dbReference type="PANTHER" id="PTHR21367">
    <property type="entry name" value="ARGININE-TRNA-PROTEIN TRANSFERASE 1"/>
    <property type="match status" value="1"/>
</dbReference>
<dbReference type="KEGG" id="chu:CHU_2143"/>
<accession>A0A6N4SSX9</accession>
<dbReference type="Proteomes" id="UP000001822">
    <property type="component" value="Chromosome"/>
</dbReference>
<protein>
    <submittedName>
        <fullName evidence="2">Arginyl-tRNA:protein arginylyltransferase</fullName>
        <ecNumber evidence="2">2.3.2.8</ecNumber>
    </submittedName>
</protein>
<proteinExistence type="predicted"/>
<keyword evidence="2" id="KW-0012">Acyltransferase</keyword>
<dbReference type="InterPro" id="IPR030700">
    <property type="entry name" value="N-end_Aminoacyl_Trfase"/>
</dbReference>
<feature type="domain" description="N-end rule aminoacyl transferase C-terminal" evidence="1">
    <location>
        <begin position="84"/>
        <end position="197"/>
    </location>
</feature>
<keyword evidence="3" id="KW-1185">Reference proteome</keyword>
<gene>
    <name evidence="2" type="primary">ate</name>
    <name evidence="2" type="ordered locus">CHU_2143</name>
</gene>
<dbReference type="PANTHER" id="PTHR21367:SF1">
    <property type="entry name" value="ARGINYL-TRNA--PROTEIN TRANSFERASE 1"/>
    <property type="match status" value="1"/>
</dbReference>
<evidence type="ECO:0000259" key="1">
    <source>
        <dbReference type="Pfam" id="PF04377"/>
    </source>
</evidence>
<name>A0A6N4SSX9_CYTH3</name>
<dbReference type="EMBL" id="CP000383">
    <property type="protein sequence ID" value="ABG59406.1"/>
    <property type="molecule type" value="Genomic_DNA"/>
</dbReference>
<dbReference type="GO" id="GO:0004057">
    <property type="term" value="F:arginyl-tRNA--protein transferase activity"/>
    <property type="evidence" value="ECO:0007669"/>
    <property type="project" value="UniProtKB-EC"/>
</dbReference>
<dbReference type="GO" id="GO:0005737">
    <property type="term" value="C:cytoplasm"/>
    <property type="evidence" value="ECO:0007669"/>
    <property type="project" value="TreeGrafter"/>
</dbReference>
<dbReference type="InterPro" id="IPR007472">
    <property type="entry name" value="N-end_Aminoacyl_Trfase_C"/>
</dbReference>
<dbReference type="OrthoDB" id="9782022at2"/>
<dbReference type="AlphaFoldDB" id="A0A6N4SSX9"/>
<evidence type="ECO:0000313" key="2">
    <source>
        <dbReference type="EMBL" id="ABG59406.1"/>
    </source>
</evidence>
<dbReference type="EC" id="2.3.2.8" evidence="2"/>
<reference evidence="2 3" key="1">
    <citation type="journal article" date="2007" name="Appl. Environ. Microbiol.">
        <title>Genome sequence of the cellulolytic gliding bacterium Cytophaga hutchinsonii.</title>
        <authorList>
            <person name="Xie G."/>
            <person name="Bruce D.C."/>
            <person name="Challacombe J.F."/>
            <person name="Chertkov O."/>
            <person name="Detter J.C."/>
            <person name="Gilna P."/>
            <person name="Han C.S."/>
            <person name="Lucas S."/>
            <person name="Misra M."/>
            <person name="Myers G.L."/>
            <person name="Richardson P."/>
            <person name="Tapia R."/>
            <person name="Thayer N."/>
            <person name="Thompson L.S."/>
            <person name="Brettin T.S."/>
            <person name="Henrissat B."/>
            <person name="Wilson D.B."/>
            <person name="McBride M.J."/>
        </authorList>
    </citation>
    <scope>NUCLEOTIDE SEQUENCE [LARGE SCALE GENOMIC DNA]</scope>
    <source>
        <strain evidence="3">ATCC 33406 / DSM 1761 / CIP 103989 / NBRC 15051 / NCIMB 9469 / D465</strain>
    </source>
</reference>
<sequence>MFAQVHYPESLSGEELDEYLFKGWFRNGQRIFTTNFLNFDQKIYSAVWLRIHLQSIKSIHALDKLAKRNSRFKITIQPASITPEKEALFEQYKTGVDFTASQSLHTLLFGDSTVDIYNTLELLIHDGNKLIGVGYFDTGKDCAAGITSFYDHAYKKNSLGKYIIMQKIKYCIDQQYSYFYPGYFVPNYPAFDYKLSIGTETLEYLSLSKNTWVSIQAFVTNEDPFQVMLKKLKEFQSVCANYGIEQQIYQYSFFEANIIPSLRGLHLFDFPVFVYLFSEQEDVVNPMVVFDVVNQCYHLIECRSIWKADESIQEEGFYSSHLLKMEKHICSALTATEMSTIIMRSIEESSTFR</sequence>
<dbReference type="SMR" id="A0A6N4SSX9"/>
<dbReference type="SUPFAM" id="SSF55729">
    <property type="entry name" value="Acyl-CoA N-acyltransferases (Nat)"/>
    <property type="match status" value="1"/>
</dbReference>